<name>A0A2R8B7I9_9RHOB</name>
<keyword evidence="2" id="KW-1185">Reference proteome</keyword>
<dbReference type="OrthoDB" id="8478875at2"/>
<dbReference type="RefSeq" id="WP_108852905.1">
    <property type="nucleotide sequence ID" value="NZ_OMOQ01000001.1"/>
</dbReference>
<protein>
    <recommendedName>
        <fullName evidence="3">Co-chaperone DjlA N-terminal domain-containing protein</fullName>
    </recommendedName>
</protein>
<organism evidence="1 2">
    <name type="scientific">Albidovulum aquaemixtae</name>
    <dbReference type="NCBI Taxonomy" id="1542388"/>
    <lineage>
        <taxon>Bacteria</taxon>
        <taxon>Pseudomonadati</taxon>
        <taxon>Pseudomonadota</taxon>
        <taxon>Alphaproteobacteria</taxon>
        <taxon>Rhodobacterales</taxon>
        <taxon>Paracoccaceae</taxon>
        <taxon>Albidovulum</taxon>
    </lineage>
</organism>
<evidence type="ECO:0000313" key="1">
    <source>
        <dbReference type="EMBL" id="SPH18595.1"/>
    </source>
</evidence>
<proteinExistence type="predicted"/>
<dbReference type="EMBL" id="OMOQ01000001">
    <property type="protein sequence ID" value="SPH18595.1"/>
    <property type="molecule type" value="Genomic_DNA"/>
</dbReference>
<reference evidence="1 2" key="1">
    <citation type="submission" date="2018-03" db="EMBL/GenBank/DDBJ databases">
        <authorList>
            <person name="Keele B.F."/>
        </authorList>
    </citation>
    <scope>NUCLEOTIDE SEQUENCE [LARGE SCALE GENOMIC DNA]</scope>
    <source>
        <strain evidence="1 2">CECT 8626</strain>
    </source>
</reference>
<sequence>MHLLLGLIGALTVAFVWILRMRSAAEMTHELAGVAGDVISAARRLGFRRKLNTHPVESLEEPNLAIGAIGIAFIELGGLPTSEQQDALLTALQSRTGQTLKDAEETLILGRWLVTESNGPAQAIPRLARRLAKIDRTGSFTPLMATLNDVAQAGRTNDVSDQQRDALTEIACAFKLD</sequence>
<accession>A0A2R8B7I9</accession>
<gene>
    <name evidence="1" type="ORF">DEA8626_02135</name>
</gene>
<evidence type="ECO:0000313" key="2">
    <source>
        <dbReference type="Proteomes" id="UP000244924"/>
    </source>
</evidence>
<evidence type="ECO:0008006" key="3">
    <source>
        <dbReference type="Google" id="ProtNLM"/>
    </source>
</evidence>
<dbReference type="Proteomes" id="UP000244924">
    <property type="component" value="Unassembled WGS sequence"/>
</dbReference>
<dbReference type="AlphaFoldDB" id="A0A2R8B7I9"/>